<dbReference type="AlphaFoldDB" id="M6I226"/>
<dbReference type="Proteomes" id="UP000012089">
    <property type="component" value="Unassembled WGS sequence"/>
</dbReference>
<dbReference type="EMBL" id="AFMF02000017">
    <property type="protein sequence ID" value="EMM97231.1"/>
    <property type="molecule type" value="Genomic_DNA"/>
</dbReference>
<comment type="caution">
    <text evidence="1">The sequence shown here is derived from an EMBL/GenBank/DDBJ whole genome shotgun (WGS) entry which is preliminary data.</text>
</comment>
<evidence type="ECO:0000313" key="1">
    <source>
        <dbReference type="EMBL" id="EMM97231.1"/>
    </source>
</evidence>
<reference evidence="1 2" key="1">
    <citation type="submission" date="2013-01" db="EMBL/GenBank/DDBJ databases">
        <authorList>
            <person name="Harkins D.M."/>
            <person name="Durkin A.S."/>
            <person name="Brinkac L.M."/>
            <person name="Haft D.H."/>
            <person name="Selengut J.D."/>
            <person name="Sanka R."/>
            <person name="DePew J."/>
            <person name="Purushe J."/>
            <person name="Tulsiani S.M."/>
            <person name="Graham G.C."/>
            <person name="Burns M.-A."/>
            <person name="Dohnt M.F."/>
            <person name="Smythe L.D."/>
            <person name="McKay D.B."/>
            <person name="Craig S.B."/>
            <person name="Vinetz J.M."/>
            <person name="Sutton G.G."/>
            <person name="Nierman W.C."/>
            <person name="Fouts D.E."/>
        </authorList>
    </citation>
    <scope>NUCLEOTIDE SEQUENCE [LARGE SCALE GENOMIC DNA]</scope>
    <source>
        <strain evidence="1 2">LT2156</strain>
    </source>
</reference>
<organism evidence="1 2">
    <name type="scientific">Leptospira interrogans serovar Zanoni str. LT2156</name>
    <dbReference type="NCBI Taxonomy" id="1001601"/>
    <lineage>
        <taxon>Bacteria</taxon>
        <taxon>Pseudomonadati</taxon>
        <taxon>Spirochaetota</taxon>
        <taxon>Spirochaetia</taxon>
        <taxon>Leptospirales</taxon>
        <taxon>Leptospiraceae</taxon>
        <taxon>Leptospira</taxon>
    </lineage>
</organism>
<protein>
    <submittedName>
        <fullName evidence="1">Uncharacterized protein</fullName>
    </submittedName>
</protein>
<evidence type="ECO:0000313" key="2">
    <source>
        <dbReference type="Proteomes" id="UP000012089"/>
    </source>
</evidence>
<gene>
    <name evidence="1" type="ORF">LEP1GSC158_2774</name>
</gene>
<proteinExistence type="predicted"/>
<sequence length="94" mass="11067">MEIIHAHVARVPVAISEKRKEIPIPISSLVMKLLSKMPEERYFSLETLLHDLRMLNDSIRSRKSVLEFIPGFTEKKISLEFRKNYMEGKKKKKL</sequence>
<name>M6I226_LEPIR</name>
<accession>M6I226</accession>